<name>A0A382QHC0_9ZZZZ</name>
<keyword evidence="1" id="KW-0472">Membrane</keyword>
<dbReference type="AlphaFoldDB" id="A0A382QHC0"/>
<gene>
    <name evidence="2" type="ORF">METZ01_LOCUS337129</name>
</gene>
<evidence type="ECO:0000313" key="2">
    <source>
        <dbReference type="EMBL" id="SVC84275.1"/>
    </source>
</evidence>
<organism evidence="2">
    <name type="scientific">marine metagenome</name>
    <dbReference type="NCBI Taxonomy" id="408172"/>
    <lineage>
        <taxon>unclassified sequences</taxon>
        <taxon>metagenomes</taxon>
        <taxon>ecological metagenomes</taxon>
    </lineage>
</organism>
<reference evidence="2" key="1">
    <citation type="submission" date="2018-05" db="EMBL/GenBank/DDBJ databases">
        <authorList>
            <person name="Lanie J.A."/>
            <person name="Ng W.-L."/>
            <person name="Kazmierczak K.M."/>
            <person name="Andrzejewski T.M."/>
            <person name="Davidsen T.M."/>
            <person name="Wayne K.J."/>
            <person name="Tettelin H."/>
            <person name="Glass J.I."/>
            <person name="Rusch D."/>
            <person name="Podicherti R."/>
            <person name="Tsui H.-C.T."/>
            <person name="Winkler M.E."/>
        </authorList>
    </citation>
    <scope>NUCLEOTIDE SEQUENCE</scope>
</reference>
<feature type="non-terminal residue" evidence="2">
    <location>
        <position position="243"/>
    </location>
</feature>
<keyword evidence="1" id="KW-0812">Transmembrane</keyword>
<keyword evidence="1" id="KW-1133">Transmembrane helix</keyword>
<evidence type="ECO:0000256" key="1">
    <source>
        <dbReference type="SAM" id="Phobius"/>
    </source>
</evidence>
<proteinExistence type="predicted"/>
<feature type="non-terminal residue" evidence="2">
    <location>
        <position position="1"/>
    </location>
</feature>
<protein>
    <submittedName>
        <fullName evidence="2">Uncharacterized protein</fullName>
    </submittedName>
</protein>
<feature type="transmembrane region" description="Helical" evidence="1">
    <location>
        <begin position="12"/>
        <end position="32"/>
    </location>
</feature>
<dbReference type="EMBL" id="UINC01114157">
    <property type="protein sequence ID" value="SVC84275.1"/>
    <property type="molecule type" value="Genomic_DNA"/>
</dbReference>
<sequence length="243" mass="28515">VKFTGVRKLWHGVAGLIVLSAFFFLEFYTNLFEKSVGYYLKWQNHKRPQLGRMWERDRQSLVAQAKIKSIRSFLDLQEETALGISSFKHLFEELSPGFPLVVSREKFLQLYYDFPGQWSEHIISSYDLLDLDSRKNWDRVFLKRFGPWITLQFMDRQNLPLHELFLSVDTLFEVQATRTVKRGTLEDAEFPENRIFPISEFLPVLKSLDATTQKAVFPEPRWFLGKNYHVTRVGISDLPAGES</sequence>
<accession>A0A382QHC0</accession>